<dbReference type="PROSITE" id="PS50157">
    <property type="entry name" value="ZINC_FINGER_C2H2_2"/>
    <property type="match status" value="2"/>
</dbReference>
<dbReference type="STRING" id="1403190.A0A0F0I1F3"/>
<evidence type="ECO:0000256" key="4">
    <source>
        <dbReference type="ARBA" id="ARBA00022771"/>
    </source>
</evidence>
<feature type="domain" description="C2H2-type" evidence="9">
    <location>
        <begin position="48"/>
        <end position="76"/>
    </location>
</feature>
<protein>
    <submittedName>
        <fullName evidence="10">Zinc finger C2H2 type</fullName>
    </submittedName>
</protein>
<gene>
    <name evidence="10" type="ORF">P875_00042769</name>
</gene>
<dbReference type="InterPro" id="IPR036236">
    <property type="entry name" value="Znf_C2H2_sf"/>
</dbReference>
<proteinExistence type="predicted"/>
<evidence type="ECO:0000256" key="5">
    <source>
        <dbReference type="ARBA" id="ARBA00022833"/>
    </source>
</evidence>
<dbReference type="OrthoDB" id="10018191at2759"/>
<sequence>MAFSLSRGRRRQRKTSQEERICSVCSQSFKKAEHLARHFRSHTKERPFMCQVCGKLYARQDTLLRHARSQHVGTQPHEHPVHGNGAPTSPPISDPVSHLATLERPATDQVCASIDSIIPAPEQVLPELQFSSLDHDSNTASTPSLVHSPQHVDVGAPTTRNIPENDNNSVPAFLATEMGGSRSWPTIWNGQWDEDFPSLLAWENFDLDAVNQTLLESMDYGLHNTAPDPIENSLPLDPNLNLANGLTLVQRKWHTFSEPTIPSGDTTPAHSRTNHTVSTHGDDRYRQKLVESLRQKVQPGILPSTKFLRPKDLVGTEVFHGCIVAWARKMKLFLFERTPLGDIETLEDDSETLNVAWKSWVRLEERKRYGLGTSPTECFAATDNQHLHSIILAVHIHDSELAKLHHHEPILRHAPEKLPQISAPELFAASNPKSWKALFTKHQQPTQGISLFPEHRSYLSHKIPENDFLSYTTLESIGALAYENRDFGPSWHATRQKCEGLLLDWYQNYARASSMNDKPDHFCLIILWHSIFMHLYTRFDELECACGRDGEDAAQKARSYATSWAASGDATRTLLHAILIQQHFQRLPVGASPAVHVPMALYYCGIAWTSFTRFHSNVNGRSVNTTEVFDFAEMKSVGVNQTKLFQDAITGVQWGSPESTPFFWIIDLLGRISHWKVAGSFATTLLSLVEDMQDLF</sequence>
<dbReference type="SUPFAM" id="SSF57667">
    <property type="entry name" value="beta-beta-alpha zinc fingers"/>
    <property type="match status" value="1"/>
</dbReference>
<evidence type="ECO:0000256" key="1">
    <source>
        <dbReference type="ARBA" id="ARBA00004123"/>
    </source>
</evidence>
<feature type="region of interest" description="Disordered" evidence="8">
    <location>
        <begin position="69"/>
        <end position="93"/>
    </location>
</feature>
<evidence type="ECO:0000256" key="2">
    <source>
        <dbReference type="ARBA" id="ARBA00022723"/>
    </source>
</evidence>
<dbReference type="GO" id="GO:0000981">
    <property type="term" value="F:DNA-binding transcription factor activity, RNA polymerase II-specific"/>
    <property type="evidence" value="ECO:0007669"/>
    <property type="project" value="InterPro"/>
</dbReference>
<evidence type="ECO:0000259" key="9">
    <source>
        <dbReference type="PROSITE" id="PS50157"/>
    </source>
</evidence>
<dbReference type="GO" id="GO:0008270">
    <property type="term" value="F:zinc ion binding"/>
    <property type="evidence" value="ECO:0007669"/>
    <property type="project" value="UniProtKB-KW"/>
</dbReference>
<keyword evidence="5" id="KW-0862">Zinc</keyword>
<dbReference type="SMART" id="SM00355">
    <property type="entry name" value="ZnF_C2H2"/>
    <property type="match status" value="2"/>
</dbReference>
<dbReference type="EMBL" id="JZEE01000697">
    <property type="protein sequence ID" value="KJK61006.1"/>
    <property type="molecule type" value="Genomic_DNA"/>
</dbReference>
<feature type="region of interest" description="Disordered" evidence="8">
    <location>
        <begin position="258"/>
        <end position="281"/>
    </location>
</feature>
<dbReference type="PROSITE" id="PS00028">
    <property type="entry name" value="ZINC_FINGER_C2H2_1"/>
    <property type="match status" value="2"/>
</dbReference>
<dbReference type="GO" id="GO:0000785">
    <property type="term" value="C:chromatin"/>
    <property type="evidence" value="ECO:0007669"/>
    <property type="project" value="TreeGrafter"/>
</dbReference>
<dbReference type="PANTHER" id="PTHR40626">
    <property type="entry name" value="MIP31509P"/>
    <property type="match status" value="1"/>
</dbReference>
<dbReference type="GO" id="GO:0000978">
    <property type="term" value="F:RNA polymerase II cis-regulatory region sequence-specific DNA binding"/>
    <property type="evidence" value="ECO:0007669"/>
    <property type="project" value="InterPro"/>
</dbReference>
<dbReference type="Proteomes" id="UP000033540">
    <property type="component" value="Unassembled WGS sequence"/>
</dbReference>
<dbReference type="GO" id="GO:0005634">
    <property type="term" value="C:nucleus"/>
    <property type="evidence" value="ECO:0007669"/>
    <property type="project" value="UniProtKB-SubCell"/>
</dbReference>
<feature type="domain" description="C2H2-type" evidence="9">
    <location>
        <begin position="20"/>
        <end position="47"/>
    </location>
</feature>
<comment type="caution">
    <text evidence="10">The sequence shown here is derived from an EMBL/GenBank/DDBJ whole genome shotgun (WGS) entry which is preliminary data.</text>
</comment>
<evidence type="ECO:0000256" key="6">
    <source>
        <dbReference type="ARBA" id="ARBA00023242"/>
    </source>
</evidence>
<keyword evidence="4 7" id="KW-0863">Zinc-finger</keyword>
<evidence type="ECO:0000313" key="10">
    <source>
        <dbReference type="EMBL" id="KJK61006.1"/>
    </source>
</evidence>
<accession>A0A0F0I1F3</accession>
<keyword evidence="3" id="KW-0677">Repeat</keyword>
<dbReference type="FunFam" id="3.30.160.60:FF:000446">
    <property type="entry name" value="Zinc finger protein"/>
    <property type="match status" value="1"/>
</dbReference>
<reference evidence="10 11" key="1">
    <citation type="submission" date="2015-02" db="EMBL/GenBank/DDBJ databases">
        <title>Draft genome sequence of Aspergillus parasiticus SU-1.</title>
        <authorList>
            <person name="Yu J."/>
            <person name="Fedorova N."/>
            <person name="Yin Y."/>
            <person name="Losada L."/>
            <person name="Zafar N."/>
            <person name="Taujale R."/>
            <person name="Ehrlich K.C."/>
            <person name="Bhatnagar D."/>
            <person name="Cleveland T.E."/>
            <person name="Bennett J.W."/>
            <person name="Nierman W.C."/>
        </authorList>
    </citation>
    <scope>NUCLEOTIDE SEQUENCE [LARGE SCALE GENOMIC DNA]</scope>
    <source>
        <strain evidence="11">ATCC 56775 / NRRL 5862 / SRRC 143 / SU-1</strain>
    </source>
</reference>
<evidence type="ECO:0000313" key="11">
    <source>
        <dbReference type="Proteomes" id="UP000033540"/>
    </source>
</evidence>
<name>A0A0F0I1F3_ASPPU</name>
<comment type="subcellular location">
    <subcellularLocation>
        <location evidence="1">Nucleus</location>
    </subcellularLocation>
</comment>
<dbReference type="AlphaFoldDB" id="A0A0F0I1F3"/>
<dbReference type="InterPro" id="IPR051059">
    <property type="entry name" value="VerF-like"/>
</dbReference>
<dbReference type="Gene3D" id="3.30.160.60">
    <property type="entry name" value="Classic Zinc Finger"/>
    <property type="match status" value="2"/>
</dbReference>
<evidence type="ECO:0000256" key="7">
    <source>
        <dbReference type="PROSITE-ProRule" id="PRU00042"/>
    </source>
</evidence>
<keyword evidence="6" id="KW-0539">Nucleus</keyword>
<evidence type="ECO:0000256" key="3">
    <source>
        <dbReference type="ARBA" id="ARBA00022737"/>
    </source>
</evidence>
<dbReference type="PANTHER" id="PTHR40626:SF11">
    <property type="entry name" value="ZINC FINGER PROTEIN YPR022C"/>
    <property type="match status" value="1"/>
</dbReference>
<dbReference type="InterPro" id="IPR013087">
    <property type="entry name" value="Znf_C2H2_type"/>
</dbReference>
<dbReference type="Pfam" id="PF00096">
    <property type="entry name" value="zf-C2H2"/>
    <property type="match status" value="2"/>
</dbReference>
<evidence type="ECO:0000256" key="8">
    <source>
        <dbReference type="SAM" id="MobiDB-lite"/>
    </source>
</evidence>
<keyword evidence="2" id="KW-0479">Metal-binding</keyword>
<organism evidence="10 11">
    <name type="scientific">Aspergillus parasiticus (strain ATCC 56775 / NRRL 5862 / SRRC 143 / SU-1)</name>
    <dbReference type="NCBI Taxonomy" id="1403190"/>
    <lineage>
        <taxon>Eukaryota</taxon>
        <taxon>Fungi</taxon>
        <taxon>Dikarya</taxon>
        <taxon>Ascomycota</taxon>
        <taxon>Pezizomycotina</taxon>
        <taxon>Eurotiomycetes</taxon>
        <taxon>Eurotiomycetidae</taxon>
        <taxon>Eurotiales</taxon>
        <taxon>Aspergillaceae</taxon>
        <taxon>Aspergillus</taxon>
        <taxon>Aspergillus subgen. Circumdati</taxon>
    </lineage>
</organism>
<feature type="compositionally biased region" description="Polar residues" evidence="8">
    <location>
        <begin position="258"/>
        <end position="279"/>
    </location>
</feature>